<dbReference type="EMBL" id="BARV01018390">
    <property type="protein sequence ID" value="GAI19505.1"/>
    <property type="molecule type" value="Genomic_DNA"/>
</dbReference>
<gene>
    <name evidence="2" type="ORF">S06H3_31112</name>
</gene>
<protein>
    <recommendedName>
        <fullName evidence="1">CHAT domain-containing protein</fullName>
    </recommendedName>
</protein>
<name>X1MXY6_9ZZZZ</name>
<organism evidence="2">
    <name type="scientific">marine sediment metagenome</name>
    <dbReference type="NCBI Taxonomy" id="412755"/>
    <lineage>
        <taxon>unclassified sequences</taxon>
        <taxon>metagenomes</taxon>
        <taxon>ecological metagenomes</taxon>
    </lineage>
</organism>
<feature type="domain" description="CHAT" evidence="1">
    <location>
        <begin position="195"/>
        <end position="262"/>
    </location>
</feature>
<dbReference type="Pfam" id="PF12770">
    <property type="entry name" value="CHAT"/>
    <property type="match status" value="1"/>
</dbReference>
<dbReference type="AlphaFoldDB" id="X1MXY6"/>
<dbReference type="InterPro" id="IPR024983">
    <property type="entry name" value="CHAT_dom"/>
</dbReference>
<comment type="caution">
    <text evidence="2">The sequence shown here is derived from an EMBL/GenBank/DDBJ whole genome shotgun (WGS) entry which is preliminary data.</text>
</comment>
<reference evidence="2" key="1">
    <citation type="journal article" date="2014" name="Front. Microbiol.">
        <title>High frequency of phylogenetically diverse reductive dehalogenase-homologous genes in deep subseafloor sedimentary metagenomes.</title>
        <authorList>
            <person name="Kawai M."/>
            <person name="Futagami T."/>
            <person name="Toyoda A."/>
            <person name="Takaki Y."/>
            <person name="Nishi S."/>
            <person name="Hori S."/>
            <person name="Arai W."/>
            <person name="Tsubouchi T."/>
            <person name="Morono Y."/>
            <person name="Uchiyama I."/>
            <person name="Ito T."/>
            <person name="Fujiyama A."/>
            <person name="Inagaki F."/>
            <person name="Takami H."/>
        </authorList>
    </citation>
    <scope>NUCLEOTIDE SEQUENCE</scope>
    <source>
        <strain evidence="2">Expedition CK06-06</strain>
    </source>
</reference>
<evidence type="ECO:0000313" key="2">
    <source>
        <dbReference type="EMBL" id="GAI19505.1"/>
    </source>
</evidence>
<sequence length="280" mass="32739">AVETTLELYKLTKDRKLLEKAFTFAEKSKAGVLRQSLSENKAKQFAGIPDKLLESERQLKMELSFYEQAIFEEQSKKENADSSQIVLWKDKLFTYKQSYEALMHQFEEEFPNYYNLKYQVNTVSSGEIQEKILDDKTVLIEYFTSDSSLIVFTIDQHNFDVTIVCKPPEFENQIESLRTGLIERDYSAYTAHSYDLYKVLIQPLLPKIRGKNLIIVPDGILGYISFETLITEAAHASKEDYRKLYYLIDDFQMAYSYSATLFFENMTTHRMQRHGDYIGI</sequence>
<accession>X1MXY6</accession>
<feature type="non-terminal residue" evidence="2">
    <location>
        <position position="1"/>
    </location>
</feature>
<feature type="non-terminal residue" evidence="2">
    <location>
        <position position="280"/>
    </location>
</feature>
<evidence type="ECO:0000259" key="1">
    <source>
        <dbReference type="Pfam" id="PF12770"/>
    </source>
</evidence>
<proteinExistence type="predicted"/>